<sequence length="962" mass="95886">MTPIQAQTLPCNYRTLTINNFSNTGVITARTGGVGGGLFGIGAGSVTNAANVADANLTNFASINSQGGTGSGGQISVSADANGGTTVFGGGAIAGFLIGNNTDLGNNLLPSVTIRTYLDGTLRESSTASTLMDLTQLAGAGQRALGFTTTLSFDEIQIVIANAVGVTTSTAVYYSFVQYSALTATTIVTNASSSTTADGAVNLVASGGRSPYTYRWSNGATTQNISNVTTGTYSATVTDANNCTVTTSATVAVRTSPCPVPGQNGFTQFSFVTAPTLSGPTGTTAVGRTARYPNVATINGQSVDMIGQVLTYTGVADATYPRFDVVTNANSQARLARFAINGGVASSTVRWTVVRTGTTTPVPFQGSFTIADIDNNLTSGITESVTVGNNDLYSYKLSSPTNTSVTTPTASTIRFQGTQDQPGTDGVDPAFTVALAYVGVSSFDITYAKTGATTNTANFPMDGQGGIVFTTTTCVPVLDTDGDGVANAVDIDDDNDGIPDDAEGILADPDSDGIGNAVDLDSDGDGIPDNIEAQTTSGYIIPSSTVVASGSLAGLPTSYSATGGLTPVNTDGTDTADYLDLDSDNDTKTDTNEANLTLAAADTDRDGLDNNIDTNDAAFGPPNAGITNPTATYPSNGSQVLWRIKEGAFIYGNCANATVGGTFVIGTPSTGVLTIPITTTRDGQIVVASVTGPGFTSTPASVTTSLATSQTALSIPIAYDGSGAIGTRTLTVTSAQATGTCSSTVAVIGLADPAISMAQPTPSLLSGRTSNLPVIVSNVGSAATSGPITTTLTVPANIATPASFTSSGFACVTTGANVTCTSSAAIATGSSTTISVPITPGAATAGTTSSFTAIVAITTAEISVTNNVAALSAPVGSTVVANPDAGTASAGTGGVAIPNVVANDVVNTLPATLGGAGNATLATVGTYPTGITLDPTTGSISVAVGTTPGSYTLAYQLCDKLT</sequence>
<organism evidence="1 2">
    <name type="scientific">Spirosoma soli</name>
    <dbReference type="NCBI Taxonomy" id="1770529"/>
    <lineage>
        <taxon>Bacteria</taxon>
        <taxon>Pseudomonadati</taxon>
        <taxon>Bacteroidota</taxon>
        <taxon>Cytophagia</taxon>
        <taxon>Cytophagales</taxon>
        <taxon>Cytophagaceae</taxon>
        <taxon>Spirosoma</taxon>
    </lineage>
</organism>
<dbReference type="SUPFAM" id="SSF103647">
    <property type="entry name" value="TSP type-3 repeat"/>
    <property type="match status" value="1"/>
</dbReference>
<keyword evidence="2" id="KW-1185">Reference proteome</keyword>
<dbReference type="EMBL" id="JBHULN010000038">
    <property type="protein sequence ID" value="MFD2574650.1"/>
    <property type="molecule type" value="Genomic_DNA"/>
</dbReference>
<comment type="caution">
    <text evidence="1">The sequence shown here is derived from an EMBL/GenBank/DDBJ whole genome shotgun (WGS) entry which is preliminary data.</text>
</comment>
<feature type="non-terminal residue" evidence="1">
    <location>
        <position position="962"/>
    </location>
</feature>
<dbReference type="Gene3D" id="2.60.40.740">
    <property type="match status" value="1"/>
</dbReference>
<name>A0ABW5MCB9_9BACT</name>
<evidence type="ECO:0000313" key="1">
    <source>
        <dbReference type="EMBL" id="MFD2574650.1"/>
    </source>
</evidence>
<dbReference type="Gene3D" id="4.10.1080.10">
    <property type="entry name" value="TSP type-3 repeat"/>
    <property type="match status" value="1"/>
</dbReference>
<protein>
    <submittedName>
        <fullName evidence="1">Beta strand repeat-containing protein</fullName>
    </submittedName>
</protein>
<proteinExistence type="predicted"/>
<accession>A0ABW5MCB9</accession>
<evidence type="ECO:0000313" key="2">
    <source>
        <dbReference type="Proteomes" id="UP001597469"/>
    </source>
</evidence>
<reference evidence="2" key="1">
    <citation type="journal article" date="2019" name="Int. J. Syst. Evol. Microbiol.">
        <title>The Global Catalogue of Microorganisms (GCM) 10K type strain sequencing project: providing services to taxonomists for standard genome sequencing and annotation.</title>
        <authorList>
            <consortium name="The Broad Institute Genomics Platform"/>
            <consortium name="The Broad Institute Genome Sequencing Center for Infectious Disease"/>
            <person name="Wu L."/>
            <person name="Ma J."/>
        </authorList>
    </citation>
    <scope>NUCLEOTIDE SEQUENCE [LARGE SCALE GENOMIC DNA]</scope>
    <source>
        <strain evidence="2">KCTC 42805</strain>
    </source>
</reference>
<dbReference type="InterPro" id="IPR028974">
    <property type="entry name" value="TSP_type-3_rpt"/>
</dbReference>
<dbReference type="RefSeq" id="WP_381528722.1">
    <property type="nucleotide sequence ID" value="NZ_JBHULN010000038.1"/>
</dbReference>
<dbReference type="Proteomes" id="UP001597469">
    <property type="component" value="Unassembled WGS sequence"/>
</dbReference>
<gene>
    <name evidence="1" type="ORF">ACFSUS_28730</name>
</gene>